<comment type="caution">
    <text evidence="1">The sequence shown here is derived from an EMBL/GenBank/DDBJ whole genome shotgun (WGS) entry which is preliminary data.</text>
</comment>
<proteinExistence type="predicted"/>
<evidence type="ECO:0000313" key="1">
    <source>
        <dbReference type="EMBL" id="KAL0118883.1"/>
    </source>
</evidence>
<name>A0AAW2FU15_9HYME</name>
<reference evidence="1 2" key="1">
    <citation type="submission" date="2023-03" db="EMBL/GenBank/DDBJ databases">
        <title>High recombination rates correlate with genetic variation in Cardiocondyla obscurior ants.</title>
        <authorList>
            <person name="Errbii M."/>
        </authorList>
    </citation>
    <scope>NUCLEOTIDE SEQUENCE [LARGE SCALE GENOMIC DNA]</scope>
    <source>
        <strain evidence="1">Alpha-2009</strain>
        <tissue evidence="1">Whole body</tissue>
    </source>
</reference>
<organism evidence="1 2">
    <name type="scientific">Cardiocondyla obscurior</name>
    <dbReference type="NCBI Taxonomy" id="286306"/>
    <lineage>
        <taxon>Eukaryota</taxon>
        <taxon>Metazoa</taxon>
        <taxon>Ecdysozoa</taxon>
        <taxon>Arthropoda</taxon>
        <taxon>Hexapoda</taxon>
        <taxon>Insecta</taxon>
        <taxon>Pterygota</taxon>
        <taxon>Neoptera</taxon>
        <taxon>Endopterygota</taxon>
        <taxon>Hymenoptera</taxon>
        <taxon>Apocrita</taxon>
        <taxon>Aculeata</taxon>
        <taxon>Formicoidea</taxon>
        <taxon>Formicidae</taxon>
        <taxon>Myrmicinae</taxon>
        <taxon>Cardiocondyla</taxon>
    </lineage>
</organism>
<keyword evidence="2" id="KW-1185">Reference proteome</keyword>
<sequence>MKTFIDIVSVNPGICPSLPSVIRYGTMEGNIYRTNGLDCFTNGSLDLLADELPDLLIPAPSTLLITPRKNWKNF</sequence>
<dbReference type="Proteomes" id="UP001430953">
    <property type="component" value="Unassembled WGS sequence"/>
</dbReference>
<protein>
    <submittedName>
        <fullName evidence="1">Uncharacterized protein</fullName>
    </submittedName>
</protein>
<evidence type="ECO:0000313" key="2">
    <source>
        <dbReference type="Proteomes" id="UP001430953"/>
    </source>
</evidence>
<dbReference type="AlphaFoldDB" id="A0AAW2FU15"/>
<gene>
    <name evidence="1" type="ORF">PUN28_009484</name>
</gene>
<accession>A0AAW2FU15</accession>
<dbReference type="EMBL" id="JADYXP020000008">
    <property type="protein sequence ID" value="KAL0118883.1"/>
    <property type="molecule type" value="Genomic_DNA"/>
</dbReference>